<keyword evidence="3" id="KW-1185">Reference proteome</keyword>
<dbReference type="PANTHER" id="PTHR33233">
    <property type="entry name" value="ENDONUCLEASE/EXONUCLEASE/PHOSPHATASE"/>
    <property type="match status" value="1"/>
</dbReference>
<sequence>MVLSGKTQAAGNTGYTTTPTQPMTVTQSAVEVPSSAATGKGDNGVEIEKSPDRQNLVDLTSPELLPATKTWASVVGGNKFAARGKNLSYIPPVIHNGEKISQLDKEEVDKEFAKWSHALILYVVGESLSFGAIDRFMMSVKKFEVKPKAKPATPIPRNQVQKQ</sequence>
<name>A0A9Q1L665_9SOLA</name>
<feature type="compositionally biased region" description="Low complexity" evidence="1">
    <location>
        <begin position="13"/>
        <end position="27"/>
    </location>
</feature>
<feature type="region of interest" description="Disordered" evidence="1">
    <location>
        <begin position="1"/>
        <end position="48"/>
    </location>
</feature>
<evidence type="ECO:0000313" key="3">
    <source>
        <dbReference type="Proteomes" id="UP001152561"/>
    </source>
</evidence>
<reference evidence="3" key="1">
    <citation type="journal article" date="2023" name="Proc. Natl. Acad. Sci. U.S.A.">
        <title>Genomic and structural basis for evolution of tropane alkaloid biosynthesis.</title>
        <authorList>
            <person name="Wanga Y.-J."/>
            <person name="Taina T."/>
            <person name="Yua J.-Y."/>
            <person name="Lia J."/>
            <person name="Xua B."/>
            <person name="Chenc J."/>
            <person name="D'Auriad J.C."/>
            <person name="Huanga J.-P."/>
            <person name="Huanga S.-X."/>
        </authorList>
    </citation>
    <scope>NUCLEOTIDE SEQUENCE [LARGE SCALE GENOMIC DNA]</scope>
    <source>
        <strain evidence="3">cv. KIB-2019</strain>
    </source>
</reference>
<comment type="caution">
    <text evidence="2">The sequence shown here is derived from an EMBL/GenBank/DDBJ whole genome shotgun (WGS) entry which is preliminary data.</text>
</comment>
<protein>
    <submittedName>
        <fullName evidence="2">Uncharacterized protein</fullName>
    </submittedName>
</protein>
<evidence type="ECO:0000313" key="2">
    <source>
        <dbReference type="EMBL" id="KAJ8528169.1"/>
    </source>
</evidence>
<dbReference type="Proteomes" id="UP001152561">
    <property type="component" value="Unassembled WGS sequence"/>
</dbReference>
<feature type="compositionally biased region" description="Polar residues" evidence="1">
    <location>
        <begin position="1"/>
        <end position="11"/>
    </location>
</feature>
<dbReference type="OrthoDB" id="1305932at2759"/>
<proteinExistence type="predicted"/>
<accession>A0A9Q1L665</accession>
<evidence type="ECO:0000256" key="1">
    <source>
        <dbReference type="SAM" id="MobiDB-lite"/>
    </source>
</evidence>
<dbReference type="AlphaFoldDB" id="A0A9Q1L665"/>
<organism evidence="2 3">
    <name type="scientific">Anisodus acutangulus</name>
    <dbReference type="NCBI Taxonomy" id="402998"/>
    <lineage>
        <taxon>Eukaryota</taxon>
        <taxon>Viridiplantae</taxon>
        <taxon>Streptophyta</taxon>
        <taxon>Embryophyta</taxon>
        <taxon>Tracheophyta</taxon>
        <taxon>Spermatophyta</taxon>
        <taxon>Magnoliopsida</taxon>
        <taxon>eudicotyledons</taxon>
        <taxon>Gunneridae</taxon>
        <taxon>Pentapetalae</taxon>
        <taxon>asterids</taxon>
        <taxon>lamiids</taxon>
        <taxon>Solanales</taxon>
        <taxon>Solanaceae</taxon>
        <taxon>Solanoideae</taxon>
        <taxon>Hyoscyameae</taxon>
        <taxon>Anisodus</taxon>
    </lineage>
</organism>
<dbReference type="EMBL" id="JAJAGQ010000023">
    <property type="protein sequence ID" value="KAJ8528169.1"/>
    <property type="molecule type" value="Genomic_DNA"/>
</dbReference>
<dbReference type="PANTHER" id="PTHR33233:SF14">
    <property type="entry name" value="ENDONUCLEASE_EXONUCLEASE_PHOSPHATASE"/>
    <property type="match status" value="1"/>
</dbReference>
<gene>
    <name evidence="2" type="ORF">K7X08_021861</name>
</gene>